<sequence>MAVRALVDDIYHAFGGPGRWSMFFDPADLFADFAKVATAYKFAFTDVMAKAEYSHWPRLFQDYLLNNLGAADDSLRNINDPHSHTITTLHIPPLSAIIFVLGAMAMAGAGPMAAVLGFMAAYLALGLAMMRIFACLCDARGPVMGFCGFALCLSYPAIWMLTRENVAGFVMLLVFLYLLTLWADRWRWIGWIALGLALNMRPEPALLVLLELPGKVSVGRKLARMVAPGVAAAVIGALSLQAMHALYPVYTIDHFFKGLAIYHRVYAQGSMGNDWNVSLQFLPRWAGRALGMGPGWNAITSRFFCFAGAAALVLGARKAARQGMDRHEWLFFLTALPPLVLPVTAYYHMLRVMPLMVFLMLDLSRRPPMPGDRRLTLLGLAGLIASPLGTNDTHGPMVALVLLAGCVFVMGRTDHAGADRLARVGG</sequence>
<evidence type="ECO:0008006" key="4">
    <source>
        <dbReference type="Google" id="ProtNLM"/>
    </source>
</evidence>
<keyword evidence="1" id="KW-1133">Transmembrane helix</keyword>
<keyword evidence="1" id="KW-0812">Transmembrane</keyword>
<accession>A0ABY7TWF7</accession>
<evidence type="ECO:0000256" key="1">
    <source>
        <dbReference type="SAM" id="Phobius"/>
    </source>
</evidence>
<organism evidence="2 3">
    <name type="scientific">Novosphingobium humi</name>
    <dbReference type="NCBI Taxonomy" id="2282397"/>
    <lineage>
        <taxon>Bacteria</taxon>
        <taxon>Pseudomonadati</taxon>
        <taxon>Pseudomonadota</taxon>
        <taxon>Alphaproteobacteria</taxon>
        <taxon>Sphingomonadales</taxon>
        <taxon>Sphingomonadaceae</taxon>
        <taxon>Novosphingobium</taxon>
    </lineage>
</organism>
<feature type="transmembrane region" description="Helical" evidence="1">
    <location>
        <begin position="299"/>
        <end position="317"/>
    </location>
</feature>
<protein>
    <recommendedName>
        <fullName evidence="4">DUF2029 domain-containing protein</fullName>
    </recommendedName>
</protein>
<feature type="transmembrane region" description="Helical" evidence="1">
    <location>
        <begin position="393"/>
        <end position="411"/>
    </location>
</feature>
<feature type="transmembrane region" description="Helical" evidence="1">
    <location>
        <begin position="222"/>
        <end position="247"/>
    </location>
</feature>
<gene>
    <name evidence="2" type="ORF">PQ457_12205</name>
</gene>
<feature type="transmembrane region" description="Helical" evidence="1">
    <location>
        <begin position="329"/>
        <end position="349"/>
    </location>
</feature>
<feature type="transmembrane region" description="Helical" evidence="1">
    <location>
        <begin position="139"/>
        <end position="159"/>
    </location>
</feature>
<evidence type="ECO:0000313" key="3">
    <source>
        <dbReference type="Proteomes" id="UP001218231"/>
    </source>
</evidence>
<keyword evidence="1" id="KW-0472">Membrane</keyword>
<evidence type="ECO:0000313" key="2">
    <source>
        <dbReference type="EMBL" id="WCT76690.1"/>
    </source>
</evidence>
<reference evidence="2 3" key="1">
    <citation type="submission" date="2023-02" db="EMBL/GenBank/DDBJ databases">
        <title>Genome sequence of Novosphingobium humi KACC 19094.</title>
        <authorList>
            <person name="Kim S."/>
            <person name="Heo J."/>
            <person name="Kwon S.-W."/>
        </authorList>
    </citation>
    <scope>NUCLEOTIDE SEQUENCE [LARGE SCALE GENOMIC DNA]</scope>
    <source>
        <strain evidence="2 3">KACC 19094</strain>
    </source>
</reference>
<keyword evidence="3" id="KW-1185">Reference proteome</keyword>
<feature type="transmembrane region" description="Helical" evidence="1">
    <location>
        <begin position="166"/>
        <end position="183"/>
    </location>
</feature>
<dbReference type="EMBL" id="CP117417">
    <property type="protein sequence ID" value="WCT76690.1"/>
    <property type="molecule type" value="Genomic_DNA"/>
</dbReference>
<dbReference type="Proteomes" id="UP001218231">
    <property type="component" value="Chromosome"/>
</dbReference>
<proteinExistence type="predicted"/>
<feature type="transmembrane region" description="Helical" evidence="1">
    <location>
        <begin position="89"/>
        <end position="107"/>
    </location>
</feature>
<feature type="transmembrane region" description="Helical" evidence="1">
    <location>
        <begin position="114"/>
        <end position="133"/>
    </location>
</feature>
<name>A0ABY7TWF7_9SPHN</name>
<dbReference type="RefSeq" id="WP_273617097.1">
    <property type="nucleotide sequence ID" value="NZ_CP117417.1"/>
</dbReference>